<dbReference type="InterPro" id="IPR016163">
    <property type="entry name" value="Ald_DH_C"/>
</dbReference>
<keyword evidence="1 4" id="KW-0560">Oxidoreductase</keyword>
<dbReference type="InterPro" id="IPR016161">
    <property type="entry name" value="Ald_DH/histidinol_DH"/>
</dbReference>
<dbReference type="EMBL" id="CP012159">
    <property type="protein sequence ID" value="AKT42634.1"/>
    <property type="molecule type" value="Genomic_DNA"/>
</dbReference>
<dbReference type="STRING" id="52.CMC5_068610"/>
<proteinExistence type="predicted"/>
<sequence length="606" mass="64207">MSSVSEGAPPASSVSEGAADVVSPPETSIADLDRAAETLAGAATAFARMSPGEKATLLRSLIPGTLAVAEAQVAMACRAKGLDPAGPQAGEEWLAGPSLTLSNLRRLAESLEDIQRRGRPRLGRGGVRTRKDGRVEVNLFPVGAQDALLYKGVRVHALLKPGATAASVRAEQAAFYQQRDPEGGVTLLLGAGNVASIPPMDALHALFVEGRVVLLKMSPVNAYLGPFLEKAFAPLVERGFLRVVYGGAEVGAHLAAHPAITHMHITGSAETHDRIVWGPPGPEQARRRAAGEPVFTKPVSSELGNVSPVIVLPHLYDEDELWFQARSIATQVINNASFNCNAAKMLVLPRGFAQRPLLLSMLARAFAAVAPRRAYYPGAHDRHARLTAGRATLGPEVLSAPPEIPLPSGVVRFGEPGADALPWTLVIGLDAADPAEPLFQQEPFCSILSVVELGSSDPVQFLAEATRFCNERLWGTLSASLVVHPLSEEDPAVADAVDRALLALRYGAIAVNQWPAMVYGAVTPPWGGHPSATLADVQSGLGFVHNTQMVAGVEKVILRAPLRGFPRPPYFYDHRRAHLVGARLATWSATPGWGRAWSVAAAAFKG</sequence>
<dbReference type="Gene3D" id="3.40.309.10">
    <property type="entry name" value="Aldehyde Dehydrogenase, Chain A, domain 2"/>
    <property type="match status" value="1"/>
</dbReference>
<protein>
    <submittedName>
        <fullName evidence="4">Aldehyde dehydrogenase</fullName>
        <ecNumber evidence="4">1.2.1.-</ecNumber>
    </submittedName>
</protein>
<dbReference type="InterPro" id="IPR016162">
    <property type="entry name" value="Ald_DH_N"/>
</dbReference>
<dbReference type="InterPro" id="IPR015590">
    <property type="entry name" value="Aldehyde_DH_dom"/>
</dbReference>
<dbReference type="SUPFAM" id="SSF53720">
    <property type="entry name" value="ALDH-like"/>
    <property type="match status" value="1"/>
</dbReference>
<gene>
    <name evidence="4" type="primary">aldA</name>
    <name evidence="4" type="ORF">CMC5_068610</name>
</gene>
<dbReference type="AlphaFoldDB" id="A0A0K1EP96"/>
<dbReference type="EC" id="1.2.1.-" evidence="4"/>
<dbReference type="KEGG" id="ccro:CMC5_068610"/>
<dbReference type="Pfam" id="PF00171">
    <property type="entry name" value="Aldedh"/>
    <property type="match status" value="1"/>
</dbReference>
<evidence type="ECO:0000313" key="5">
    <source>
        <dbReference type="Proteomes" id="UP000067626"/>
    </source>
</evidence>
<evidence type="ECO:0000256" key="1">
    <source>
        <dbReference type="ARBA" id="ARBA00023002"/>
    </source>
</evidence>
<name>A0A0K1EP96_CHOCO</name>
<keyword evidence="5" id="KW-1185">Reference proteome</keyword>
<feature type="region of interest" description="Disordered" evidence="2">
    <location>
        <begin position="1"/>
        <end position="25"/>
    </location>
</feature>
<evidence type="ECO:0000259" key="3">
    <source>
        <dbReference type="Pfam" id="PF00171"/>
    </source>
</evidence>
<feature type="domain" description="Aldehyde dehydrogenase" evidence="3">
    <location>
        <begin position="171"/>
        <end position="355"/>
    </location>
</feature>
<evidence type="ECO:0000313" key="4">
    <source>
        <dbReference type="EMBL" id="AKT42634.1"/>
    </source>
</evidence>
<dbReference type="Gene3D" id="3.40.605.10">
    <property type="entry name" value="Aldehyde Dehydrogenase, Chain A, domain 1"/>
    <property type="match status" value="1"/>
</dbReference>
<evidence type="ECO:0000256" key="2">
    <source>
        <dbReference type="SAM" id="MobiDB-lite"/>
    </source>
</evidence>
<dbReference type="PATRIC" id="fig|52.7.peg.7530"/>
<accession>A0A0K1EP96</accession>
<dbReference type="GO" id="GO:0016620">
    <property type="term" value="F:oxidoreductase activity, acting on the aldehyde or oxo group of donors, NAD or NADP as acceptor"/>
    <property type="evidence" value="ECO:0007669"/>
    <property type="project" value="InterPro"/>
</dbReference>
<organism evidence="4 5">
    <name type="scientific">Chondromyces crocatus</name>
    <dbReference type="NCBI Taxonomy" id="52"/>
    <lineage>
        <taxon>Bacteria</taxon>
        <taxon>Pseudomonadati</taxon>
        <taxon>Myxococcota</taxon>
        <taxon>Polyangia</taxon>
        <taxon>Polyangiales</taxon>
        <taxon>Polyangiaceae</taxon>
        <taxon>Chondromyces</taxon>
    </lineage>
</organism>
<dbReference type="Proteomes" id="UP000067626">
    <property type="component" value="Chromosome"/>
</dbReference>
<reference evidence="4 5" key="1">
    <citation type="submission" date="2015-07" db="EMBL/GenBank/DDBJ databases">
        <title>Genome analysis of myxobacterium Chondromyces crocatus Cm c5 reveals a high potential for natural compound synthesis and the genetic basis for the loss of fruiting body formation.</title>
        <authorList>
            <person name="Zaburannyi N."/>
            <person name="Bunk B."/>
            <person name="Maier J."/>
            <person name="Overmann J."/>
            <person name="Mueller R."/>
        </authorList>
    </citation>
    <scope>NUCLEOTIDE SEQUENCE [LARGE SCALE GENOMIC DNA]</scope>
    <source>
        <strain evidence="4 5">Cm c5</strain>
    </source>
</reference>